<keyword evidence="11" id="KW-1185">Reference proteome</keyword>
<proteinExistence type="predicted"/>
<dbReference type="PROSITE" id="PS00036">
    <property type="entry name" value="BZIP_BASIC"/>
    <property type="match status" value="1"/>
</dbReference>
<organism evidence="10 11">
    <name type="scientific">Orchesella dallaii</name>
    <dbReference type="NCBI Taxonomy" id="48710"/>
    <lineage>
        <taxon>Eukaryota</taxon>
        <taxon>Metazoa</taxon>
        <taxon>Ecdysozoa</taxon>
        <taxon>Arthropoda</taxon>
        <taxon>Hexapoda</taxon>
        <taxon>Collembola</taxon>
        <taxon>Entomobryomorpha</taxon>
        <taxon>Entomobryoidea</taxon>
        <taxon>Orchesellidae</taxon>
        <taxon>Orchesellinae</taxon>
        <taxon>Orchesella</taxon>
    </lineage>
</organism>
<protein>
    <submittedName>
        <fullName evidence="10">Uncharacterized protein</fullName>
    </submittedName>
</protein>
<evidence type="ECO:0000259" key="8">
    <source>
        <dbReference type="PROSITE" id="PS50217"/>
    </source>
</evidence>
<gene>
    <name evidence="10" type="ORF">ODALV1_LOCUS3000</name>
</gene>
<dbReference type="InterPro" id="IPR001630">
    <property type="entry name" value="Leuzip_CREB"/>
</dbReference>
<dbReference type="PRINTS" id="PR00041">
    <property type="entry name" value="LEUZIPPRCREB"/>
</dbReference>
<evidence type="ECO:0000256" key="4">
    <source>
        <dbReference type="ARBA" id="ARBA00023163"/>
    </source>
</evidence>
<feature type="compositionally biased region" description="Polar residues" evidence="7">
    <location>
        <begin position="22"/>
        <end position="38"/>
    </location>
</feature>
<dbReference type="Proteomes" id="UP001642540">
    <property type="component" value="Unassembled WGS sequence"/>
</dbReference>
<feature type="domain" description="KID" evidence="9">
    <location>
        <begin position="123"/>
        <end position="182"/>
    </location>
</feature>
<dbReference type="Pfam" id="PF02173">
    <property type="entry name" value="pKID"/>
    <property type="match status" value="1"/>
</dbReference>
<comment type="subcellular location">
    <subcellularLocation>
        <location evidence="1">Nucleus</location>
    </subcellularLocation>
</comment>
<dbReference type="Gene3D" id="1.20.5.170">
    <property type="match status" value="1"/>
</dbReference>
<keyword evidence="6" id="KW-0175">Coiled coil</keyword>
<feature type="compositionally biased region" description="Polar residues" evidence="7">
    <location>
        <begin position="175"/>
        <end position="184"/>
    </location>
</feature>
<feature type="region of interest" description="Disordered" evidence="7">
    <location>
        <begin position="120"/>
        <end position="191"/>
    </location>
</feature>
<dbReference type="CDD" id="cd14690">
    <property type="entry name" value="bZIP_CREB1"/>
    <property type="match status" value="1"/>
</dbReference>
<dbReference type="Pfam" id="PF00170">
    <property type="entry name" value="bZIP_1"/>
    <property type="match status" value="1"/>
</dbReference>
<evidence type="ECO:0000256" key="1">
    <source>
        <dbReference type="ARBA" id="ARBA00004123"/>
    </source>
</evidence>
<accession>A0ABP1PRS4</accession>
<feature type="coiled-coil region" evidence="6">
    <location>
        <begin position="293"/>
        <end position="327"/>
    </location>
</feature>
<dbReference type="PANTHER" id="PTHR45879">
    <property type="entry name" value="CYCLIC AMP RESPONSE ELEMENT-BINDING PROTEIN B"/>
    <property type="match status" value="1"/>
</dbReference>
<dbReference type="PROSITE" id="PS50217">
    <property type="entry name" value="BZIP"/>
    <property type="match status" value="1"/>
</dbReference>
<feature type="domain" description="BZIP" evidence="8">
    <location>
        <begin position="275"/>
        <end position="334"/>
    </location>
</feature>
<dbReference type="PANTHER" id="PTHR45879:SF3">
    <property type="entry name" value="CYCLIC AMP RESPONSE ELEMENT-BINDING PROTEIN B"/>
    <property type="match status" value="1"/>
</dbReference>
<evidence type="ECO:0000256" key="2">
    <source>
        <dbReference type="ARBA" id="ARBA00023015"/>
    </source>
</evidence>
<evidence type="ECO:0000256" key="6">
    <source>
        <dbReference type="SAM" id="Coils"/>
    </source>
</evidence>
<dbReference type="SMART" id="SM00338">
    <property type="entry name" value="BRLZ"/>
    <property type="match status" value="1"/>
</dbReference>
<keyword evidence="2" id="KW-0805">Transcription regulation</keyword>
<keyword evidence="3" id="KW-0238">DNA-binding</keyword>
<dbReference type="EMBL" id="CAXLJM020000007">
    <property type="protein sequence ID" value="CAL8074817.1"/>
    <property type="molecule type" value="Genomic_DNA"/>
</dbReference>
<dbReference type="InterPro" id="IPR046347">
    <property type="entry name" value="bZIP_sf"/>
</dbReference>
<reference evidence="10 11" key="1">
    <citation type="submission" date="2024-08" db="EMBL/GenBank/DDBJ databases">
        <authorList>
            <person name="Cucini C."/>
            <person name="Frati F."/>
        </authorList>
    </citation>
    <scope>NUCLEOTIDE SEQUENCE [LARGE SCALE GENOMIC DNA]</scope>
</reference>
<keyword evidence="5" id="KW-0539">Nucleus</keyword>
<keyword evidence="4" id="KW-0804">Transcription</keyword>
<sequence>MEVIVPDVKTEPDLEASGRNIPVNSRQRSSATLSSFTGGHNKISAIHSSSTGNHSHHHSIASSASLISSSAPQSVIQSPSVIQSASGQLQLPKGNVIFVKQNPSVIQTAGGAIQTVQVVGSPHSDESLSNDGIDHPDHGRPSDKRRREILSRRPSYRKIFSELSGAEISGDRGDSASTSESSQDADGGGIVIGNAQYPPGVVKVIPANALGLGQIPSAEASNVPAAALQTITMTNAGTAGGTIVQYAQSQDGQQFFVPVAGSLSGGQHGHPDEANKKREIRLLKNREAARECRRKKKEYIKCLENRVAVLENQNKALIDELKSLKELYCQQKTE</sequence>
<dbReference type="InterPro" id="IPR003102">
    <property type="entry name" value="CREB1-like_pKID"/>
</dbReference>
<feature type="region of interest" description="Disordered" evidence="7">
    <location>
        <begin position="1"/>
        <end position="63"/>
    </location>
</feature>
<comment type="caution">
    <text evidence="10">The sequence shown here is derived from an EMBL/GenBank/DDBJ whole genome shotgun (WGS) entry which is preliminary data.</text>
</comment>
<evidence type="ECO:0000256" key="3">
    <source>
        <dbReference type="ARBA" id="ARBA00023125"/>
    </source>
</evidence>
<dbReference type="SUPFAM" id="SSF57959">
    <property type="entry name" value="Leucine zipper domain"/>
    <property type="match status" value="1"/>
</dbReference>
<evidence type="ECO:0000313" key="10">
    <source>
        <dbReference type="EMBL" id="CAL8074817.1"/>
    </source>
</evidence>
<dbReference type="InterPro" id="IPR004827">
    <property type="entry name" value="bZIP"/>
</dbReference>
<dbReference type="PROSITE" id="PS50953">
    <property type="entry name" value="KID"/>
    <property type="match status" value="1"/>
</dbReference>
<evidence type="ECO:0000256" key="5">
    <source>
        <dbReference type="ARBA" id="ARBA00023242"/>
    </source>
</evidence>
<name>A0ABP1PRS4_9HEXA</name>
<evidence type="ECO:0000256" key="7">
    <source>
        <dbReference type="SAM" id="MobiDB-lite"/>
    </source>
</evidence>
<feature type="compositionally biased region" description="Basic and acidic residues" evidence="7">
    <location>
        <begin position="132"/>
        <end position="151"/>
    </location>
</feature>
<evidence type="ECO:0000259" key="9">
    <source>
        <dbReference type="PROSITE" id="PS50953"/>
    </source>
</evidence>
<evidence type="ECO:0000313" key="11">
    <source>
        <dbReference type="Proteomes" id="UP001642540"/>
    </source>
</evidence>